<accession>A0A1H6PZ61</accession>
<evidence type="ECO:0000256" key="1">
    <source>
        <dbReference type="ARBA" id="ARBA00004875"/>
    </source>
</evidence>
<dbReference type="eggNOG" id="KOG3354">
    <property type="taxonomic scope" value="Eukaryota"/>
</dbReference>
<dbReference type="VEuPathDB" id="FungiDB:YALI0_F07821g"/>
<dbReference type="Proteomes" id="UP000256601">
    <property type="component" value="Unassembled WGS sequence"/>
</dbReference>
<dbReference type="GO" id="GO:0016787">
    <property type="term" value="F:hydrolase activity"/>
    <property type="evidence" value="ECO:0007669"/>
    <property type="project" value="UniProtKB-KW"/>
</dbReference>
<organism evidence="10 12">
    <name type="scientific">Yarrowia lipolytica</name>
    <name type="common">Candida lipolytica</name>
    <dbReference type="NCBI Taxonomy" id="4952"/>
    <lineage>
        <taxon>Eukaryota</taxon>
        <taxon>Fungi</taxon>
        <taxon>Dikarya</taxon>
        <taxon>Ascomycota</taxon>
        <taxon>Saccharomycotina</taxon>
        <taxon>Dipodascomycetes</taxon>
        <taxon>Dipodascales</taxon>
        <taxon>Dipodascales incertae sedis</taxon>
        <taxon>Yarrowia</taxon>
    </lineage>
</organism>
<dbReference type="VEuPathDB" id="FungiDB:YALI1_F11199g"/>
<dbReference type="AlphaFoldDB" id="A0A1H6PZ61"/>
<dbReference type="NCBIfam" id="TIGR01313">
    <property type="entry name" value="therm_gnt_kin"/>
    <property type="match status" value="1"/>
</dbReference>
<comment type="catalytic activity">
    <reaction evidence="8 9">
        <text>D-gluconate + ATP = 6-phospho-D-gluconate + ADP + H(+)</text>
        <dbReference type="Rhea" id="RHEA:19433"/>
        <dbReference type="ChEBI" id="CHEBI:15378"/>
        <dbReference type="ChEBI" id="CHEBI:18391"/>
        <dbReference type="ChEBI" id="CHEBI:30616"/>
        <dbReference type="ChEBI" id="CHEBI:58759"/>
        <dbReference type="ChEBI" id="CHEBI:456216"/>
        <dbReference type="EC" id="2.7.1.12"/>
    </reaction>
</comment>
<keyword evidence="4 9" id="KW-0808">Transferase</keyword>
<reference evidence="11 13" key="2">
    <citation type="submission" date="2018-07" db="EMBL/GenBank/DDBJ databases">
        <title>Draft Genome Assemblies for Five Robust Yarrowia lipolytica Strains Exhibiting High Lipid Production and Pentose Sugar Utilization and Sugar Alcohol Secretion from Undetoxified Lignocellulosic Biomass Hydrolysates.</title>
        <authorList>
            <consortium name="DOE Joint Genome Institute"/>
            <person name="Walker C."/>
            <person name="Ryu S."/>
            <person name="Na H."/>
            <person name="Zane M."/>
            <person name="LaButti K."/>
            <person name="Lipzen A."/>
            <person name="Haridas S."/>
            <person name="Barry K."/>
            <person name="Grigoriev I.V."/>
            <person name="Quarterman J."/>
            <person name="Slininger P."/>
            <person name="Dien B."/>
            <person name="Trinh C.T."/>
        </authorList>
    </citation>
    <scope>NUCLEOTIDE SEQUENCE [LARGE SCALE GENOMIC DNA]</scope>
    <source>
        <strain evidence="11 13">YB392</strain>
    </source>
</reference>
<protein>
    <recommendedName>
        <fullName evidence="3 9">Gluconokinase</fullName>
        <ecNumber evidence="3 9">2.7.1.12</ecNumber>
    </recommendedName>
</protein>
<dbReference type="EMBL" id="KZ857325">
    <property type="protein sequence ID" value="RDW28548.1"/>
    <property type="molecule type" value="Genomic_DNA"/>
</dbReference>
<dbReference type="UniPathway" id="UPA00792"/>
<evidence type="ECO:0000313" key="10">
    <source>
        <dbReference type="EMBL" id="AOW06825.1"/>
    </source>
</evidence>
<dbReference type="PANTHER" id="PTHR43442">
    <property type="entry name" value="GLUCONOKINASE-RELATED"/>
    <property type="match status" value="1"/>
</dbReference>
<dbReference type="OMA" id="YEGDDYH"/>
<evidence type="ECO:0000313" key="11">
    <source>
        <dbReference type="EMBL" id="RDW28548.1"/>
    </source>
</evidence>
<dbReference type="EC" id="2.7.1.12" evidence="3 9"/>
<keyword evidence="6 9" id="KW-0418">Kinase</keyword>
<dbReference type="SUPFAM" id="SSF52540">
    <property type="entry name" value="P-loop containing nucleoside triphosphate hydrolases"/>
    <property type="match status" value="1"/>
</dbReference>
<evidence type="ECO:0000313" key="13">
    <source>
        <dbReference type="Proteomes" id="UP000256601"/>
    </source>
</evidence>
<dbReference type="GO" id="GO:0046316">
    <property type="term" value="F:gluconokinase activity"/>
    <property type="evidence" value="ECO:0007669"/>
    <property type="project" value="UniProtKB-EC"/>
</dbReference>
<dbReference type="GO" id="GO:0005975">
    <property type="term" value="P:carbohydrate metabolic process"/>
    <property type="evidence" value="ECO:0007669"/>
    <property type="project" value="InterPro"/>
</dbReference>
<evidence type="ECO:0000256" key="5">
    <source>
        <dbReference type="ARBA" id="ARBA00022741"/>
    </source>
</evidence>
<dbReference type="OrthoDB" id="275177at2759"/>
<dbReference type="Gene3D" id="3.40.50.300">
    <property type="entry name" value="P-loop containing nucleotide triphosphate hydrolases"/>
    <property type="match status" value="1"/>
</dbReference>
<evidence type="ECO:0000256" key="8">
    <source>
        <dbReference type="ARBA" id="ARBA00048090"/>
    </source>
</evidence>
<dbReference type="GeneID" id="2908382"/>
<dbReference type="GO" id="GO:0005524">
    <property type="term" value="F:ATP binding"/>
    <property type="evidence" value="ECO:0007669"/>
    <property type="project" value="UniProtKB-KW"/>
</dbReference>
<dbReference type="GO" id="GO:0005737">
    <property type="term" value="C:cytoplasm"/>
    <property type="evidence" value="ECO:0007669"/>
    <property type="project" value="TreeGrafter"/>
</dbReference>
<comment type="pathway">
    <text evidence="1 9">Carbohydrate acid metabolism; D-gluconate degradation.</text>
</comment>
<evidence type="ECO:0000313" key="12">
    <source>
        <dbReference type="Proteomes" id="UP000182444"/>
    </source>
</evidence>
<evidence type="ECO:0000256" key="4">
    <source>
        <dbReference type="ARBA" id="ARBA00022679"/>
    </source>
</evidence>
<dbReference type="KEGG" id="yli:2908382"/>
<evidence type="ECO:0000256" key="2">
    <source>
        <dbReference type="ARBA" id="ARBA00008420"/>
    </source>
</evidence>
<proteinExistence type="inferred from homology"/>
<dbReference type="EMBL" id="CP017558">
    <property type="protein sequence ID" value="AOW06825.1"/>
    <property type="molecule type" value="Genomic_DNA"/>
</dbReference>
<dbReference type="InterPro" id="IPR006001">
    <property type="entry name" value="Therm_gnt_kin"/>
</dbReference>
<dbReference type="Proteomes" id="UP000182444">
    <property type="component" value="Chromosome 1F"/>
</dbReference>
<comment type="similarity">
    <text evidence="2 9">Belongs to the gluconokinase GntK/GntV family.</text>
</comment>
<reference evidence="10 12" key="1">
    <citation type="journal article" date="2016" name="PLoS ONE">
        <title>Sequence Assembly of Yarrowia lipolytica Strain W29/CLIB89 Shows Transposable Element Diversity.</title>
        <authorList>
            <person name="Magnan C."/>
            <person name="Yu J."/>
            <person name="Chang I."/>
            <person name="Jahn E."/>
            <person name="Kanomata Y."/>
            <person name="Wu J."/>
            <person name="Zeller M."/>
            <person name="Oakes M."/>
            <person name="Baldi P."/>
            <person name="Sandmeyer S."/>
        </authorList>
    </citation>
    <scope>NUCLEOTIDE SEQUENCE [LARGE SCALE GENOMIC DNA]</scope>
    <source>
        <strain evidence="10">CLIB89</strain>
        <strain evidence="12">CLIB89(W29)</strain>
    </source>
</reference>
<evidence type="ECO:0000256" key="9">
    <source>
        <dbReference type="RuleBase" id="RU363066"/>
    </source>
</evidence>
<gene>
    <name evidence="11" type="ORF">B0I71DRAFT_127240</name>
    <name evidence="10" type="ORF">YALI1_F11199g</name>
</gene>
<dbReference type="Pfam" id="PF13671">
    <property type="entry name" value="AAA_33"/>
    <property type="match status" value="1"/>
</dbReference>
<evidence type="ECO:0000256" key="6">
    <source>
        <dbReference type="ARBA" id="ARBA00022777"/>
    </source>
</evidence>
<dbReference type="PANTHER" id="PTHR43442:SF3">
    <property type="entry name" value="GLUCONOKINASE-RELATED"/>
    <property type="match status" value="1"/>
</dbReference>
<sequence>MTLFIVGGPCGTGKSTVAEALAKHLQCPFVEGDELHPKANVDKMARGEPLNDDDRWGWLQDIAKHGEAEIKDKHNKNAVITCSILKKKYRDLVRETLDKDIRMVVVFLYGSEEEITKRVTGRKGHFMKSGMVRSQFEAMEVPKEDELKDQNGQCFPVYTDNLDPDQVEQKVLSDVE</sequence>
<dbReference type="InterPro" id="IPR027417">
    <property type="entry name" value="P-loop_NTPase"/>
</dbReference>
<dbReference type="CDD" id="cd02021">
    <property type="entry name" value="GntK"/>
    <property type="match status" value="1"/>
</dbReference>
<keyword evidence="11" id="KW-0378">Hydrolase</keyword>
<keyword evidence="5 9" id="KW-0547">Nucleotide-binding</keyword>
<name>A0A1H6PZ61_YARLL</name>
<evidence type="ECO:0000256" key="7">
    <source>
        <dbReference type="ARBA" id="ARBA00022840"/>
    </source>
</evidence>
<dbReference type="RefSeq" id="XP_505136.1">
    <property type="nucleotide sequence ID" value="XM_505136.1"/>
</dbReference>
<evidence type="ECO:0000256" key="3">
    <source>
        <dbReference type="ARBA" id="ARBA00012054"/>
    </source>
</evidence>
<keyword evidence="7 9" id="KW-0067">ATP-binding</keyword>